<dbReference type="Pfam" id="PF12854">
    <property type="entry name" value="PPR_1"/>
    <property type="match status" value="1"/>
</dbReference>
<evidence type="ECO:0000256" key="2">
    <source>
        <dbReference type="ARBA" id="ARBA00022737"/>
    </source>
</evidence>
<keyword evidence="2" id="KW-0677">Repeat</keyword>
<comment type="caution">
    <text evidence="3">The sequence shown here is derived from an EMBL/GenBank/DDBJ whole genome shotgun (WGS) entry which is preliminary data.</text>
</comment>
<dbReference type="EMBL" id="PKMF04000161">
    <property type="protein sequence ID" value="KAK7846027.1"/>
    <property type="molecule type" value="Genomic_DNA"/>
</dbReference>
<dbReference type="PANTHER" id="PTHR47932:SF63">
    <property type="entry name" value="OS08G0290000 PROTEIN"/>
    <property type="match status" value="1"/>
</dbReference>
<reference evidence="3 4" key="1">
    <citation type="journal article" date="2018" name="Sci. Data">
        <title>The draft genome sequence of cork oak.</title>
        <authorList>
            <person name="Ramos A.M."/>
            <person name="Usie A."/>
            <person name="Barbosa P."/>
            <person name="Barros P.M."/>
            <person name="Capote T."/>
            <person name="Chaves I."/>
            <person name="Simoes F."/>
            <person name="Abreu I."/>
            <person name="Carrasquinho I."/>
            <person name="Faro C."/>
            <person name="Guimaraes J.B."/>
            <person name="Mendonca D."/>
            <person name="Nobrega F."/>
            <person name="Rodrigues L."/>
            <person name="Saibo N.J.M."/>
            <person name="Varela M.C."/>
            <person name="Egas C."/>
            <person name="Matos J."/>
            <person name="Miguel C.M."/>
            <person name="Oliveira M.M."/>
            <person name="Ricardo C.P."/>
            <person name="Goncalves S."/>
        </authorList>
    </citation>
    <scope>NUCLEOTIDE SEQUENCE [LARGE SCALE GENOMIC DNA]</scope>
    <source>
        <strain evidence="4">cv. HL8</strain>
    </source>
</reference>
<dbReference type="NCBIfam" id="TIGR00756">
    <property type="entry name" value="PPR"/>
    <property type="match status" value="1"/>
</dbReference>
<evidence type="ECO:0000313" key="3">
    <source>
        <dbReference type="EMBL" id="KAK7846027.1"/>
    </source>
</evidence>
<dbReference type="Gene3D" id="1.25.40.10">
    <property type="entry name" value="Tetratricopeptide repeat domain"/>
    <property type="match status" value="1"/>
</dbReference>
<proteinExistence type="inferred from homology"/>
<comment type="similarity">
    <text evidence="1">Belongs to the PPR family. P subfamily.</text>
</comment>
<evidence type="ECO:0000313" key="4">
    <source>
        <dbReference type="Proteomes" id="UP000237347"/>
    </source>
</evidence>
<sequence>MVYLWKGTVGCVVLKGQLVRREGIEPNAIVYNPIIDALGESQRFKEAMRMLEQPHYLNIQFFGCKAGDLAVASKILKTMIGRGFVPTRTTYNYFFRYFSKHVMIEEGMTFIPR</sequence>
<dbReference type="Pfam" id="PF13812">
    <property type="entry name" value="PPR_3"/>
    <property type="match status" value="1"/>
</dbReference>
<dbReference type="AlphaFoldDB" id="A0AAW0L4J9"/>
<evidence type="ECO:0000256" key="1">
    <source>
        <dbReference type="ARBA" id="ARBA00007626"/>
    </source>
</evidence>
<gene>
    <name evidence="3" type="ORF">CFP56_008479</name>
</gene>
<keyword evidence="4" id="KW-1185">Reference proteome</keyword>
<protein>
    <submittedName>
        <fullName evidence="3">Pentatricopeptide repeat-containing protein</fullName>
    </submittedName>
</protein>
<dbReference type="GO" id="GO:0003729">
    <property type="term" value="F:mRNA binding"/>
    <property type="evidence" value="ECO:0007669"/>
    <property type="project" value="TreeGrafter"/>
</dbReference>
<accession>A0AAW0L4J9</accession>
<dbReference type="InterPro" id="IPR002885">
    <property type="entry name" value="PPR_rpt"/>
</dbReference>
<dbReference type="PANTHER" id="PTHR47932">
    <property type="entry name" value="ATPASE EXPRESSION PROTEIN 3"/>
    <property type="match status" value="1"/>
</dbReference>
<dbReference type="Proteomes" id="UP000237347">
    <property type="component" value="Unassembled WGS sequence"/>
</dbReference>
<organism evidence="3 4">
    <name type="scientific">Quercus suber</name>
    <name type="common">Cork oak</name>
    <dbReference type="NCBI Taxonomy" id="58331"/>
    <lineage>
        <taxon>Eukaryota</taxon>
        <taxon>Viridiplantae</taxon>
        <taxon>Streptophyta</taxon>
        <taxon>Embryophyta</taxon>
        <taxon>Tracheophyta</taxon>
        <taxon>Spermatophyta</taxon>
        <taxon>Magnoliopsida</taxon>
        <taxon>eudicotyledons</taxon>
        <taxon>Gunneridae</taxon>
        <taxon>Pentapetalae</taxon>
        <taxon>rosids</taxon>
        <taxon>fabids</taxon>
        <taxon>Fagales</taxon>
        <taxon>Fagaceae</taxon>
        <taxon>Quercus</taxon>
    </lineage>
</organism>
<dbReference type="InterPro" id="IPR011990">
    <property type="entry name" value="TPR-like_helical_dom_sf"/>
</dbReference>
<name>A0AAW0L4J9_QUESU</name>